<name>A0A2N1MMY5_9GLOM</name>
<proteinExistence type="predicted"/>
<feature type="transmembrane region" description="Helical" evidence="1">
    <location>
        <begin position="6"/>
        <end position="26"/>
    </location>
</feature>
<keyword evidence="1" id="KW-1133">Transmembrane helix</keyword>
<reference evidence="2 3" key="1">
    <citation type="submission" date="2016-04" db="EMBL/GenBank/DDBJ databases">
        <title>Genome analyses suggest a sexual origin of heterokaryosis in a supposedly ancient asexual fungus.</title>
        <authorList>
            <person name="Ropars J."/>
            <person name="Sedzielewska K."/>
            <person name="Noel J."/>
            <person name="Charron P."/>
            <person name="Farinelli L."/>
            <person name="Marton T."/>
            <person name="Kruger M."/>
            <person name="Pelin A."/>
            <person name="Brachmann A."/>
            <person name="Corradi N."/>
        </authorList>
    </citation>
    <scope>NUCLEOTIDE SEQUENCE [LARGE SCALE GENOMIC DNA]</scope>
    <source>
        <strain evidence="2 3">C2</strain>
    </source>
</reference>
<comment type="caution">
    <text evidence="2">The sequence shown here is derived from an EMBL/GenBank/DDBJ whole genome shotgun (WGS) entry which is preliminary data.</text>
</comment>
<evidence type="ECO:0000313" key="3">
    <source>
        <dbReference type="Proteomes" id="UP000233469"/>
    </source>
</evidence>
<feature type="non-terminal residue" evidence="2">
    <location>
        <position position="58"/>
    </location>
</feature>
<dbReference type="Proteomes" id="UP000233469">
    <property type="component" value="Unassembled WGS sequence"/>
</dbReference>
<protein>
    <submittedName>
        <fullName evidence="2">Uncharacterized protein</fullName>
    </submittedName>
</protein>
<keyword evidence="1" id="KW-0812">Transmembrane</keyword>
<organism evidence="2 3">
    <name type="scientific">Rhizophagus irregularis</name>
    <dbReference type="NCBI Taxonomy" id="588596"/>
    <lineage>
        <taxon>Eukaryota</taxon>
        <taxon>Fungi</taxon>
        <taxon>Fungi incertae sedis</taxon>
        <taxon>Mucoromycota</taxon>
        <taxon>Glomeromycotina</taxon>
        <taxon>Glomeromycetes</taxon>
        <taxon>Glomerales</taxon>
        <taxon>Glomeraceae</taxon>
        <taxon>Rhizophagus</taxon>
    </lineage>
</organism>
<accession>A0A2N1MMY5</accession>
<keyword evidence="1" id="KW-0472">Membrane</keyword>
<evidence type="ECO:0000313" key="2">
    <source>
        <dbReference type="EMBL" id="PKK62966.1"/>
    </source>
</evidence>
<reference evidence="2 3" key="2">
    <citation type="submission" date="2017-10" db="EMBL/GenBank/DDBJ databases">
        <title>Extensive intraspecific genome diversity in a model arbuscular mycorrhizal fungus.</title>
        <authorList>
            <person name="Chen E.C.H."/>
            <person name="Morin E."/>
            <person name="Baudet D."/>
            <person name="Noel J."/>
            <person name="Ndikumana S."/>
            <person name="Charron P."/>
            <person name="St-Onge C."/>
            <person name="Giorgi J."/>
            <person name="Grigoriev I.V."/>
            <person name="Roux C."/>
            <person name="Martin F.M."/>
            <person name="Corradi N."/>
        </authorList>
    </citation>
    <scope>NUCLEOTIDE SEQUENCE [LARGE SCALE GENOMIC DNA]</scope>
    <source>
        <strain evidence="2 3">C2</strain>
    </source>
</reference>
<dbReference type="EMBL" id="LLXL01001762">
    <property type="protein sequence ID" value="PKK62966.1"/>
    <property type="molecule type" value="Genomic_DNA"/>
</dbReference>
<gene>
    <name evidence="2" type="ORF">RhiirC2_758949</name>
</gene>
<evidence type="ECO:0000256" key="1">
    <source>
        <dbReference type="SAM" id="Phobius"/>
    </source>
</evidence>
<dbReference type="AlphaFoldDB" id="A0A2N1MMY5"/>
<sequence length="58" mass="6586">MHKNALYAYTKEGLFITAGSVFFIILGENCQNTYMSEFPFPLSPSIAGNSKIRIYYLN</sequence>